<evidence type="ECO:0000313" key="2">
    <source>
        <dbReference type="EMBL" id="CAD0085043.1"/>
    </source>
</evidence>
<accession>A0A9N8JBZ9</accession>
<dbReference type="Proteomes" id="UP000714618">
    <property type="component" value="Unassembled WGS sequence"/>
</dbReference>
<proteinExistence type="predicted"/>
<feature type="chain" id="PRO_5040250394" evidence="1">
    <location>
        <begin position="21"/>
        <end position="196"/>
    </location>
</feature>
<name>A0A9N8JBZ9_9PEZI</name>
<dbReference type="EMBL" id="CAIJEO010000002">
    <property type="protein sequence ID" value="CAD0085043.1"/>
    <property type="molecule type" value="Genomic_DNA"/>
</dbReference>
<evidence type="ECO:0000313" key="3">
    <source>
        <dbReference type="Proteomes" id="UP000714618"/>
    </source>
</evidence>
<protein>
    <submittedName>
        <fullName evidence="2">Uncharacterized protein</fullName>
    </submittedName>
</protein>
<comment type="caution">
    <text evidence="2">The sequence shown here is derived from an EMBL/GenBank/DDBJ whole genome shotgun (WGS) entry which is preliminary data.</text>
</comment>
<keyword evidence="3" id="KW-1185">Reference proteome</keyword>
<gene>
    <name evidence="2" type="ORF">AWRI4233_LOCUS6</name>
</gene>
<evidence type="ECO:0000256" key="1">
    <source>
        <dbReference type="SAM" id="SignalP"/>
    </source>
</evidence>
<keyword evidence="1" id="KW-0732">Signal</keyword>
<feature type="signal peptide" evidence="1">
    <location>
        <begin position="1"/>
        <end position="20"/>
    </location>
</feature>
<sequence length="196" mass="20381">MHFSSLFTPVMALLATTATASPIEKREVSSDTMVQTIEKITQQSKSLITVAKNLNPMNGVPLLGPSSSSGSSSFNDVINGFQGIIQTGTTAITNMQGTPSYTDTAAEQQVCDAFHENLLNIVIGKSGLLQSIFLGPVAAVLRSLEGVVDTLAFGVIDSVPFCADNATSDKDNLDGTLGKAICAYTPGGSLGVDVFC</sequence>
<dbReference type="AlphaFoldDB" id="A0A9N8JBZ9"/>
<dbReference type="Pfam" id="PF17615">
    <property type="entry name" value="C166"/>
    <property type="match status" value="1"/>
</dbReference>
<organism evidence="2 3">
    <name type="scientific">Aureobasidium mustum</name>
    <dbReference type="NCBI Taxonomy" id="2773714"/>
    <lineage>
        <taxon>Eukaryota</taxon>
        <taxon>Fungi</taxon>
        <taxon>Dikarya</taxon>
        <taxon>Ascomycota</taxon>
        <taxon>Pezizomycotina</taxon>
        <taxon>Dothideomycetes</taxon>
        <taxon>Dothideomycetidae</taxon>
        <taxon>Dothideales</taxon>
        <taxon>Saccotheciaceae</taxon>
        <taxon>Aureobasidium</taxon>
    </lineage>
</organism>
<reference evidence="2" key="1">
    <citation type="submission" date="2020-06" db="EMBL/GenBank/DDBJ databases">
        <authorList>
            <person name="Onetto C."/>
        </authorList>
    </citation>
    <scope>NUCLEOTIDE SEQUENCE</scope>
</reference>
<dbReference type="OrthoDB" id="5089392at2759"/>